<proteinExistence type="predicted"/>
<reference evidence="1" key="1">
    <citation type="journal article" date="2020" name="Stud. Mycol.">
        <title>101 Dothideomycetes genomes: a test case for predicting lifestyles and emergence of pathogens.</title>
        <authorList>
            <person name="Haridas S."/>
            <person name="Albert R."/>
            <person name="Binder M."/>
            <person name="Bloem J."/>
            <person name="Labutti K."/>
            <person name="Salamov A."/>
            <person name="Andreopoulos B."/>
            <person name="Baker S."/>
            <person name="Barry K."/>
            <person name="Bills G."/>
            <person name="Bluhm B."/>
            <person name="Cannon C."/>
            <person name="Castanera R."/>
            <person name="Culley D."/>
            <person name="Daum C."/>
            <person name="Ezra D."/>
            <person name="Gonzalez J."/>
            <person name="Henrissat B."/>
            <person name="Kuo A."/>
            <person name="Liang C."/>
            <person name="Lipzen A."/>
            <person name="Lutzoni F."/>
            <person name="Magnuson J."/>
            <person name="Mondo S."/>
            <person name="Nolan M."/>
            <person name="Ohm R."/>
            <person name="Pangilinan J."/>
            <person name="Park H.-J."/>
            <person name="Ramirez L."/>
            <person name="Alfaro M."/>
            <person name="Sun H."/>
            <person name="Tritt A."/>
            <person name="Yoshinaga Y."/>
            <person name="Zwiers L.-H."/>
            <person name="Turgeon B."/>
            <person name="Goodwin S."/>
            <person name="Spatafora J."/>
            <person name="Crous P."/>
            <person name="Grigoriev I."/>
        </authorList>
    </citation>
    <scope>NUCLEOTIDE SEQUENCE</scope>
    <source>
        <strain evidence="1">ATCC 200398</strain>
    </source>
</reference>
<organism evidence="1 2">
    <name type="scientific">Lindgomyces ingoldianus</name>
    <dbReference type="NCBI Taxonomy" id="673940"/>
    <lineage>
        <taxon>Eukaryota</taxon>
        <taxon>Fungi</taxon>
        <taxon>Dikarya</taxon>
        <taxon>Ascomycota</taxon>
        <taxon>Pezizomycotina</taxon>
        <taxon>Dothideomycetes</taxon>
        <taxon>Pleosporomycetidae</taxon>
        <taxon>Pleosporales</taxon>
        <taxon>Lindgomycetaceae</taxon>
        <taxon>Lindgomyces</taxon>
    </lineage>
</organism>
<gene>
    <name evidence="1" type="ORF">BDR25DRAFT_360504</name>
</gene>
<protein>
    <submittedName>
        <fullName evidence="1">Uncharacterized protein</fullName>
    </submittedName>
</protein>
<name>A0ACB6QG71_9PLEO</name>
<evidence type="ECO:0000313" key="2">
    <source>
        <dbReference type="Proteomes" id="UP000799755"/>
    </source>
</evidence>
<dbReference type="Proteomes" id="UP000799755">
    <property type="component" value="Unassembled WGS sequence"/>
</dbReference>
<evidence type="ECO:0000313" key="1">
    <source>
        <dbReference type="EMBL" id="KAF2465563.1"/>
    </source>
</evidence>
<dbReference type="EMBL" id="MU003529">
    <property type="protein sequence ID" value="KAF2465563.1"/>
    <property type="molecule type" value="Genomic_DNA"/>
</dbReference>
<comment type="caution">
    <text evidence="1">The sequence shown here is derived from an EMBL/GenBank/DDBJ whole genome shotgun (WGS) entry which is preliminary data.</text>
</comment>
<accession>A0ACB6QG71</accession>
<sequence length="235" mass="26440">MVYSLATIREWLYEYIELNILKSTVSWDEFPRFHSHCRSFAGQGQTRTCKCLNLSTNNLMYSDYPSSLIFVKPFPISQFTIVSLGLSRDSFPCVPGLRSDDFINLPRSAGIPDSFTIMEGSSHFSRLGILRKGGKWVMTLPYKGVLDAGKIMKECWSYGRVGGREYEVGLGGLPPSPSFNYQVGMQPKYMARKSYKEYVLSGEAFHMASYKSFCLNMSLYVISDAASLPPSLQST</sequence>
<keyword evidence="2" id="KW-1185">Reference proteome</keyword>